<dbReference type="Pfam" id="PF00005">
    <property type="entry name" value="ABC_tran"/>
    <property type="match status" value="1"/>
</dbReference>
<gene>
    <name evidence="7" type="ORF">PX653_02605</name>
</gene>
<dbReference type="InterPro" id="IPR027417">
    <property type="entry name" value="P-loop_NTPase"/>
</dbReference>
<dbReference type="SUPFAM" id="SSF52540">
    <property type="entry name" value="P-loop containing nucleoside triphosphate hydrolases"/>
    <property type="match status" value="1"/>
</dbReference>
<evidence type="ECO:0000313" key="8">
    <source>
        <dbReference type="Proteomes" id="UP001216510"/>
    </source>
</evidence>
<dbReference type="Proteomes" id="UP001216510">
    <property type="component" value="Chromosome"/>
</dbReference>
<dbReference type="PROSITE" id="PS00211">
    <property type="entry name" value="ABC_TRANSPORTER_1"/>
    <property type="match status" value="1"/>
</dbReference>
<protein>
    <submittedName>
        <fullName evidence="7">ABC transporter ATP-binding protein</fullName>
    </submittedName>
</protein>
<evidence type="ECO:0000313" key="7">
    <source>
        <dbReference type="EMBL" id="WEF33700.1"/>
    </source>
</evidence>
<dbReference type="InterPro" id="IPR017871">
    <property type="entry name" value="ABC_transporter-like_CS"/>
</dbReference>
<sequence>MPTQPPLSMSRVVRRFGARTALDGLSLTLHAGDVFALLAPNGAGKTTTLNLILGFLPVHDGTIAVCGAPAGSAKARQAVAYLPEQVAVYPELSGVENLRYFALLAGLAPDDAALRRLLVQAGLDAAAHDRAARHYSKGMRQKVGIAIALARQARLLLLDEPTSGLDPQAAAELSAAIRAAARRGVAVLMVTHDLYHIREVATRVGFLRGGRIVREVDPRTADHADLERLYIGEMAQ</sequence>
<keyword evidence="5 7" id="KW-0067">ATP-binding</keyword>
<evidence type="ECO:0000256" key="2">
    <source>
        <dbReference type="ARBA" id="ARBA00022448"/>
    </source>
</evidence>
<dbReference type="RefSeq" id="WP_277416390.1">
    <property type="nucleotide sequence ID" value="NZ_CP119083.1"/>
</dbReference>
<dbReference type="SMART" id="SM00382">
    <property type="entry name" value="AAA"/>
    <property type="match status" value="1"/>
</dbReference>
<evidence type="ECO:0000256" key="1">
    <source>
        <dbReference type="ARBA" id="ARBA00005417"/>
    </source>
</evidence>
<keyword evidence="3" id="KW-1003">Cell membrane</keyword>
<dbReference type="EMBL" id="CP119083">
    <property type="protein sequence ID" value="WEF33700.1"/>
    <property type="molecule type" value="Genomic_DNA"/>
</dbReference>
<dbReference type="GO" id="GO:0005524">
    <property type="term" value="F:ATP binding"/>
    <property type="evidence" value="ECO:0007669"/>
    <property type="project" value="UniProtKB-KW"/>
</dbReference>
<dbReference type="InterPro" id="IPR003439">
    <property type="entry name" value="ABC_transporter-like_ATP-bd"/>
</dbReference>
<evidence type="ECO:0000256" key="5">
    <source>
        <dbReference type="ARBA" id="ARBA00022840"/>
    </source>
</evidence>
<dbReference type="CDD" id="cd03230">
    <property type="entry name" value="ABC_DR_subfamily_A"/>
    <property type="match status" value="1"/>
</dbReference>
<dbReference type="PANTHER" id="PTHR43335:SF4">
    <property type="entry name" value="ABC TRANSPORTER, ATP-BINDING PROTEIN"/>
    <property type="match status" value="1"/>
</dbReference>
<name>A0ABY8BD03_9BURK</name>
<dbReference type="PANTHER" id="PTHR43335">
    <property type="entry name" value="ABC TRANSPORTER, ATP-BINDING PROTEIN"/>
    <property type="match status" value="1"/>
</dbReference>
<keyword evidence="3" id="KW-0472">Membrane</keyword>
<dbReference type="InterPro" id="IPR003593">
    <property type="entry name" value="AAA+_ATPase"/>
</dbReference>
<dbReference type="PROSITE" id="PS50893">
    <property type="entry name" value="ABC_TRANSPORTER_2"/>
    <property type="match status" value="1"/>
</dbReference>
<feature type="domain" description="ABC transporter" evidence="6">
    <location>
        <begin position="7"/>
        <end position="234"/>
    </location>
</feature>
<dbReference type="Gene3D" id="3.40.50.300">
    <property type="entry name" value="P-loop containing nucleotide triphosphate hydrolases"/>
    <property type="match status" value="1"/>
</dbReference>
<evidence type="ECO:0000256" key="3">
    <source>
        <dbReference type="ARBA" id="ARBA00022475"/>
    </source>
</evidence>
<evidence type="ECO:0000256" key="4">
    <source>
        <dbReference type="ARBA" id="ARBA00022741"/>
    </source>
</evidence>
<keyword evidence="2" id="KW-0813">Transport</keyword>
<comment type="similarity">
    <text evidence="1">Belongs to the ABC transporter superfamily.</text>
</comment>
<evidence type="ECO:0000259" key="6">
    <source>
        <dbReference type="PROSITE" id="PS50893"/>
    </source>
</evidence>
<reference evidence="7 8" key="1">
    <citation type="submission" date="2023-02" db="EMBL/GenBank/DDBJ databases">
        <title>Gemone sequence of Telluria chitinolytica ACM 3522T.</title>
        <authorList>
            <person name="Frediansyah A."/>
            <person name="Miess H."/>
            <person name="Gross H."/>
        </authorList>
    </citation>
    <scope>NUCLEOTIDE SEQUENCE [LARGE SCALE GENOMIC DNA]</scope>
    <source>
        <strain evidence="7 8">ACM 3522</strain>
    </source>
</reference>
<accession>A0ABY8BD03</accession>
<proteinExistence type="inferred from homology"/>
<keyword evidence="8" id="KW-1185">Reference proteome</keyword>
<keyword evidence="4" id="KW-0547">Nucleotide-binding</keyword>
<organism evidence="7 8">
    <name type="scientific">Pseudoduganella chitinolytica</name>
    <dbReference type="NCBI Taxonomy" id="34070"/>
    <lineage>
        <taxon>Bacteria</taxon>
        <taxon>Pseudomonadati</taxon>
        <taxon>Pseudomonadota</taxon>
        <taxon>Betaproteobacteria</taxon>
        <taxon>Burkholderiales</taxon>
        <taxon>Oxalobacteraceae</taxon>
        <taxon>Telluria group</taxon>
        <taxon>Pseudoduganella</taxon>
    </lineage>
</organism>